<feature type="region of interest" description="Disordered" evidence="1">
    <location>
        <begin position="34"/>
        <end position="108"/>
    </location>
</feature>
<feature type="compositionally biased region" description="Basic and acidic residues" evidence="1">
    <location>
        <begin position="54"/>
        <end position="94"/>
    </location>
</feature>
<organism evidence="2 3">
    <name type="scientific">Heterorhabditis bacteriophora</name>
    <name type="common">Entomopathogenic nematode worm</name>
    <dbReference type="NCBI Taxonomy" id="37862"/>
    <lineage>
        <taxon>Eukaryota</taxon>
        <taxon>Metazoa</taxon>
        <taxon>Ecdysozoa</taxon>
        <taxon>Nematoda</taxon>
        <taxon>Chromadorea</taxon>
        <taxon>Rhabditida</taxon>
        <taxon>Rhabditina</taxon>
        <taxon>Rhabditomorpha</taxon>
        <taxon>Strongyloidea</taxon>
        <taxon>Heterorhabditidae</taxon>
        <taxon>Heterorhabditis</taxon>
    </lineage>
</organism>
<evidence type="ECO:0000256" key="1">
    <source>
        <dbReference type="SAM" id="MobiDB-lite"/>
    </source>
</evidence>
<dbReference type="Proteomes" id="UP000095283">
    <property type="component" value="Unplaced"/>
</dbReference>
<dbReference type="WBParaSite" id="Hba_02112">
    <property type="protein sequence ID" value="Hba_02112"/>
    <property type="gene ID" value="Hba_02112"/>
</dbReference>
<name>A0A1I7WBN0_HETBA</name>
<evidence type="ECO:0000313" key="3">
    <source>
        <dbReference type="WBParaSite" id="Hba_02112"/>
    </source>
</evidence>
<feature type="compositionally biased region" description="Polar residues" evidence="1">
    <location>
        <begin position="96"/>
        <end position="108"/>
    </location>
</feature>
<evidence type="ECO:0000313" key="2">
    <source>
        <dbReference type="Proteomes" id="UP000095283"/>
    </source>
</evidence>
<protein>
    <submittedName>
        <fullName evidence="3">Uncharacterized protein</fullName>
    </submittedName>
</protein>
<dbReference type="AlphaFoldDB" id="A0A1I7WBN0"/>
<reference evidence="3" key="1">
    <citation type="submission" date="2016-11" db="UniProtKB">
        <authorList>
            <consortium name="WormBaseParasite"/>
        </authorList>
    </citation>
    <scope>IDENTIFICATION</scope>
</reference>
<proteinExistence type="predicted"/>
<keyword evidence="2" id="KW-1185">Reference proteome</keyword>
<sequence>MICQSFIYDLYLFVESELESRQFIIGSGEHYCESAKNPTQRDCPPPPLLQEQPQRIEEKTSSTEGRQKKIGDQRINRTSDGMSDKNATRPEMIERSYSSNGYVEANTA</sequence>
<accession>A0A1I7WBN0</accession>